<dbReference type="PROSITE" id="PS00474">
    <property type="entry name" value="RIBOSOMAL_L3"/>
    <property type="match status" value="1"/>
</dbReference>
<dbReference type="Gene3D" id="2.40.30.10">
    <property type="entry name" value="Translation factors"/>
    <property type="match status" value="1"/>
</dbReference>
<dbReference type="NCBIfam" id="TIGR03625">
    <property type="entry name" value="L3_bact"/>
    <property type="match status" value="1"/>
</dbReference>
<keyword evidence="5 7" id="KW-0687">Ribonucleoprotein</keyword>
<evidence type="ECO:0000256" key="2">
    <source>
        <dbReference type="ARBA" id="ARBA00022730"/>
    </source>
</evidence>
<dbReference type="Proteomes" id="UP000294894">
    <property type="component" value="Chromosome"/>
</dbReference>
<dbReference type="GO" id="GO:0006412">
    <property type="term" value="P:translation"/>
    <property type="evidence" value="ECO:0007669"/>
    <property type="project" value="UniProtKB-UniRule"/>
</dbReference>
<dbReference type="FunFam" id="3.30.160.810:FF:000001">
    <property type="entry name" value="50S ribosomal protein L3"/>
    <property type="match status" value="1"/>
</dbReference>
<name>A0A4P7GMY6_9ACTN</name>
<dbReference type="GO" id="GO:0019843">
    <property type="term" value="F:rRNA binding"/>
    <property type="evidence" value="ECO:0007669"/>
    <property type="project" value="UniProtKB-UniRule"/>
</dbReference>
<evidence type="ECO:0000256" key="7">
    <source>
        <dbReference type="HAMAP-Rule" id="MF_01325"/>
    </source>
</evidence>
<sequence>MTATFERTVKGLLGTKLGMTQLWDENNRIVPVTVIAATTNVVTQVRLPETDGYNAVQVGYGEIDGRKVTKPQAGHFTKAGTTARRHLVEIRTSDAAAYSVGQELGVDTFAAGEEIDVTGTSKGKGFAGTMKRHGFSGVGASHGAHRNHRKPGSIGACATPGRVFKGVRMAGRMGTDTVTTQNLTVHAVDAEKGLILVKGAIPGPKGGLVVLRTAAKKTVENGEA</sequence>
<evidence type="ECO:0000256" key="6">
    <source>
        <dbReference type="ARBA" id="ARBA00035243"/>
    </source>
</evidence>
<gene>
    <name evidence="7" type="primary">rplC</name>
    <name evidence="10" type="ORF">EXE57_15560</name>
</gene>
<comment type="subunit">
    <text evidence="7 9">Part of the 50S ribosomal subunit. Forms a cluster with proteins L14 and L19.</text>
</comment>
<evidence type="ECO:0000256" key="8">
    <source>
        <dbReference type="RuleBase" id="RU003905"/>
    </source>
</evidence>
<evidence type="ECO:0000256" key="3">
    <source>
        <dbReference type="ARBA" id="ARBA00022884"/>
    </source>
</evidence>
<dbReference type="PANTHER" id="PTHR11229:SF16">
    <property type="entry name" value="LARGE RIBOSOMAL SUBUNIT PROTEIN UL3C"/>
    <property type="match status" value="1"/>
</dbReference>
<evidence type="ECO:0000256" key="1">
    <source>
        <dbReference type="ARBA" id="ARBA00006540"/>
    </source>
</evidence>
<evidence type="ECO:0000313" key="11">
    <source>
        <dbReference type="Proteomes" id="UP000294894"/>
    </source>
</evidence>
<dbReference type="KEGG" id="noy:EXE57_15560"/>
<dbReference type="InterPro" id="IPR009000">
    <property type="entry name" value="Transl_B-barrel_sf"/>
</dbReference>
<evidence type="ECO:0000256" key="5">
    <source>
        <dbReference type="ARBA" id="ARBA00023274"/>
    </source>
</evidence>
<protein>
    <recommendedName>
        <fullName evidence="6 7">Large ribosomal subunit protein uL3</fullName>
    </recommendedName>
</protein>
<dbReference type="InterPro" id="IPR019926">
    <property type="entry name" value="Ribosomal_uL3_CS"/>
</dbReference>
<dbReference type="PANTHER" id="PTHR11229">
    <property type="entry name" value="50S RIBOSOMAL PROTEIN L3"/>
    <property type="match status" value="1"/>
</dbReference>
<dbReference type="HAMAP" id="MF_01325_B">
    <property type="entry name" value="Ribosomal_uL3_B"/>
    <property type="match status" value="1"/>
</dbReference>
<comment type="similarity">
    <text evidence="1 7 8">Belongs to the universal ribosomal protein uL3 family.</text>
</comment>
<proteinExistence type="inferred from homology"/>
<dbReference type="SUPFAM" id="SSF50447">
    <property type="entry name" value="Translation proteins"/>
    <property type="match status" value="1"/>
</dbReference>
<evidence type="ECO:0000256" key="4">
    <source>
        <dbReference type="ARBA" id="ARBA00022980"/>
    </source>
</evidence>
<dbReference type="OrthoDB" id="9806135at2"/>
<keyword evidence="3 7" id="KW-0694">RNA-binding</keyword>
<dbReference type="Gene3D" id="3.30.160.810">
    <property type="match status" value="1"/>
</dbReference>
<keyword evidence="2 7" id="KW-0699">rRNA-binding</keyword>
<dbReference type="FunFam" id="2.40.30.10:FF:000004">
    <property type="entry name" value="50S ribosomal protein L3"/>
    <property type="match status" value="1"/>
</dbReference>
<dbReference type="AlphaFoldDB" id="A0A4P7GMY6"/>
<reference evidence="10 11" key="1">
    <citation type="submission" date="2019-03" db="EMBL/GenBank/DDBJ databases">
        <title>Three New Species of Nocardioides, Nocardioides euryhalodurans sp. nov., Nocardioides seonyuensis sp. nov. and Nocardioides eburneoflavus sp. nov., Iolated from Soil.</title>
        <authorList>
            <person name="Roh S.G."/>
            <person name="Lee C."/>
            <person name="Kim M.-K."/>
            <person name="Kim S.B."/>
        </authorList>
    </citation>
    <scope>NUCLEOTIDE SEQUENCE [LARGE SCALE GENOMIC DNA]</scope>
    <source>
        <strain evidence="10 11">MMS17-SY117</strain>
    </source>
</reference>
<organism evidence="10 11">
    <name type="scientific">Nocardioides euryhalodurans</name>
    <dbReference type="NCBI Taxonomy" id="2518370"/>
    <lineage>
        <taxon>Bacteria</taxon>
        <taxon>Bacillati</taxon>
        <taxon>Actinomycetota</taxon>
        <taxon>Actinomycetes</taxon>
        <taxon>Propionibacteriales</taxon>
        <taxon>Nocardioidaceae</taxon>
        <taxon>Nocardioides</taxon>
    </lineage>
</organism>
<dbReference type="EMBL" id="CP038267">
    <property type="protein sequence ID" value="QBR93526.1"/>
    <property type="molecule type" value="Genomic_DNA"/>
</dbReference>
<dbReference type="GO" id="GO:0022625">
    <property type="term" value="C:cytosolic large ribosomal subunit"/>
    <property type="evidence" value="ECO:0007669"/>
    <property type="project" value="TreeGrafter"/>
</dbReference>
<dbReference type="RefSeq" id="WP_135079044.1">
    <property type="nucleotide sequence ID" value="NZ_CP038267.1"/>
</dbReference>
<dbReference type="InterPro" id="IPR019927">
    <property type="entry name" value="Ribosomal_uL3_bac/org-type"/>
</dbReference>
<evidence type="ECO:0000313" key="10">
    <source>
        <dbReference type="EMBL" id="QBR93526.1"/>
    </source>
</evidence>
<keyword evidence="4 7" id="KW-0689">Ribosomal protein</keyword>
<evidence type="ECO:0000256" key="9">
    <source>
        <dbReference type="RuleBase" id="RU003906"/>
    </source>
</evidence>
<dbReference type="GO" id="GO:0003735">
    <property type="term" value="F:structural constituent of ribosome"/>
    <property type="evidence" value="ECO:0007669"/>
    <property type="project" value="UniProtKB-UniRule"/>
</dbReference>
<dbReference type="Pfam" id="PF00297">
    <property type="entry name" value="Ribosomal_L3"/>
    <property type="match status" value="1"/>
</dbReference>
<keyword evidence="11" id="KW-1185">Reference proteome</keyword>
<comment type="function">
    <text evidence="7 9">One of the primary rRNA binding proteins, it binds directly near the 3'-end of the 23S rRNA, where it nucleates assembly of the 50S subunit.</text>
</comment>
<dbReference type="InterPro" id="IPR000597">
    <property type="entry name" value="Ribosomal_uL3"/>
</dbReference>
<accession>A0A4P7GMY6</accession>